<sequence>MAAAAPAVPAPPRRRLRDRLVEGRRRLDRRQGSKGGAETGPSPTDRGKPGSKIHLICDRTGIPLTCLISAGNVPDAHLLIPLLDSIAPIQGRRGRPRHRPGKLHGDKAYDVHALRHEVRRRGIGVRIARKGIESSERLGRHRWIVESCLSWLQHNRRLVRRYDRKADHFQAFADLGCILLCYRRLLKNNHLG</sequence>
<dbReference type="NCBIfam" id="NF033580">
    <property type="entry name" value="transpos_IS5_3"/>
    <property type="match status" value="1"/>
</dbReference>
<keyword evidence="4" id="KW-1185">Reference proteome</keyword>
<proteinExistence type="predicted"/>
<feature type="domain" description="Transposase IS4-like" evidence="2">
    <location>
        <begin position="35"/>
        <end position="178"/>
    </location>
</feature>
<reference evidence="3" key="1">
    <citation type="submission" date="2021-01" db="EMBL/GenBank/DDBJ databases">
        <title>Whole genome shotgun sequence of Virgisporangium aurantiacum NBRC 16421.</title>
        <authorList>
            <person name="Komaki H."/>
            <person name="Tamura T."/>
        </authorList>
    </citation>
    <scope>NUCLEOTIDE SEQUENCE</scope>
    <source>
        <strain evidence="3">NBRC 16421</strain>
    </source>
</reference>
<evidence type="ECO:0000256" key="1">
    <source>
        <dbReference type="SAM" id="MobiDB-lite"/>
    </source>
</evidence>
<dbReference type="Pfam" id="PF01609">
    <property type="entry name" value="DDE_Tnp_1"/>
    <property type="match status" value="1"/>
</dbReference>
<evidence type="ECO:0000313" key="3">
    <source>
        <dbReference type="EMBL" id="GIJ63179.1"/>
    </source>
</evidence>
<name>A0A8J3ZFV2_9ACTN</name>
<dbReference type="AlphaFoldDB" id="A0A8J3ZFV2"/>
<gene>
    <name evidence="3" type="ORF">Vau01_106950</name>
</gene>
<dbReference type="Proteomes" id="UP000612585">
    <property type="component" value="Unassembled WGS sequence"/>
</dbReference>
<organism evidence="3 4">
    <name type="scientific">Virgisporangium aurantiacum</name>
    <dbReference type="NCBI Taxonomy" id="175570"/>
    <lineage>
        <taxon>Bacteria</taxon>
        <taxon>Bacillati</taxon>
        <taxon>Actinomycetota</taxon>
        <taxon>Actinomycetes</taxon>
        <taxon>Micromonosporales</taxon>
        <taxon>Micromonosporaceae</taxon>
        <taxon>Virgisporangium</taxon>
    </lineage>
</organism>
<dbReference type="PANTHER" id="PTHR30007">
    <property type="entry name" value="PHP DOMAIN PROTEIN"/>
    <property type="match status" value="1"/>
</dbReference>
<dbReference type="GO" id="GO:0004803">
    <property type="term" value="F:transposase activity"/>
    <property type="evidence" value="ECO:0007669"/>
    <property type="project" value="InterPro"/>
</dbReference>
<dbReference type="EMBL" id="BOPG01000089">
    <property type="protein sequence ID" value="GIJ63179.1"/>
    <property type="molecule type" value="Genomic_DNA"/>
</dbReference>
<dbReference type="InterPro" id="IPR002559">
    <property type="entry name" value="Transposase_11"/>
</dbReference>
<comment type="caution">
    <text evidence="3">The sequence shown here is derived from an EMBL/GenBank/DDBJ whole genome shotgun (WGS) entry which is preliminary data.</text>
</comment>
<dbReference type="GO" id="GO:0006313">
    <property type="term" value="P:DNA transposition"/>
    <property type="evidence" value="ECO:0007669"/>
    <property type="project" value="InterPro"/>
</dbReference>
<feature type="region of interest" description="Disordered" evidence="1">
    <location>
        <begin position="1"/>
        <end position="52"/>
    </location>
</feature>
<protein>
    <recommendedName>
        <fullName evidence="2">Transposase IS4-like domain-containing protein</fullName>
    </recommendedName>
</protein>
<dbReference type="PANTHER" id="PTHR30007:SF1">
    <property type="entry name" value="BLR1914 PROTEIN"/>
    <property type="match status" value="1"/>
</dbReference>
<evidence type="ECO:0000313" key="4">
    <source>
        <dbReference type="Proteomes" id="UP000612585"/>
    </source>
</evidence>
<evidence type="ECO:0000259" key="2">
    <source>
        <dbReference type="Pfam" id="PF01609"/>
    </source>
</evidence>
<dbReference type="GO" id="GO:0003677">
    <property type="term" value="F:DNA binding"/>
    <property type="evidence" value="ECO:0007669"/>
    <property type="project" value="InterPro"/>
</dbReference>
<accession>A0A8J3ZFV2</accession>
<feature type="compositionally biased region" description="Basic and acidic residues" evidence="1">
    <location>
        <begin position="18"/>
        <end position="31"/>
    </location>
</feature>